<evidence type="ECO:0000256" key="2">
    <source>
        <dbReference type="ARBA" id="ARBA00022448"/>
    </source>
</evidence>
<feature type="chain" id="PRO_5009196132" evidence="5">
    <location>
        <begin position="29"/>
        <end position="344"/>
    </location>
</feature>
<accession>A0A1E7K1N1</accession>
<feature type="signal peptide" evidence="5">
    <location>
        <begin position="1"/>
        <end position="28"/>
    </location>
</feature>
<comment type="similarity">
    <text evidence="1">Belongs to the bacterial solute-binding protein 9 family.</text>
</comment>
<dbReference type="Gene3D" id="3.40.50.1980">
    <property type="entry name" value="Nitrogenase molybdenum iron protein domain"/>
    <property type="match status" value="3"/>
</dbReference>
<dbReference type="PANTHER" id="PTHR42953">
    <property type="entry name" value="HIGH-AFFINITY ZINC UPTAKE SYSTEM PROTEIN ZNUA-RELATED"/>
    <property type="match status" value="1"/>
</dbReference>
<dbReference type="EMBL" id="LJGV01000022">
    <property type="protein sequence ID" value="OEU97843.1"/>
    <property type="molecule type" value="Genomic_DNA"/>
</dbReference>
<keyword evidence="2" id="KW-0813">Transport</keyword>
<dbReference type="PROSITE" id="PS51257">
    <property type="entry name" value="PROKAR_LIPOPROTEIN"/>
    <property type="match status" value="1"/>
</dbReference>
<evidence type="ECO:0000313" key="7">
    <source>
        <dbReference type="Proteomes" id="UP000175829"/>
    </source>
</evidence>
<evidence type="ECO:0000256" key="4">
    <source>
        <dbReference type="SAM" id="MobiDB-lite"/>
    </source>
</evidence>
<evidence type="ECO:0000256" key="3">
    <source>
        <dbReference type="ARBA" id="ARBA00022729"/>
    </source>
</evidence>
<protein>
    <submittedName>
        <fullName evidence="6">ABC transporter substrate-binding protein</fullName>
    </submittedName>
</protein>
<evidence type="ECO:0000313" key="6">
    <source>
        <dbReference type="EMBL" id="OEU97843.1"/>
    </source>
</evidence>
<reference evidence="6 7" key="1">
    <citation type="journal article" date="2016" name="Front. Microbiol.">
        <title>Comparative Genomics Analysis of Streptomyces Species Reveals Their Adaptation to the Marine Environment and Their Diversity at the Genomic Level.</title>
        <authorList>
            <person name="Tian X."/>
            <person name="Zhang Z."/>
            <person name="Yang T."/>
            <person name="Chen M."/>
            <person name="Li J."/>
            <person name="Chen F."/>
            <person name="Yang J."/>
            <person name="Li W."/>
            <person name="Zhang B."/>
            <person name="Zhang Z."/>
            <person name="Wu J."/>
            <person name="Zhang C."/>
            <person name="Long L."/>
            <person name="Xiao J."/>
        </authorList>
    </citation>
    <scope>NUCLEOTIDE SEQUENCE [LARGE SCALE GENOMIC DNA]</scope>
    <source>
        <strain evidence="6 7">SCSIO M10379</strain>
    </source>
</reference>
<sequence>MNIGHRPRRLIRTSAALSVLGLTSLTLAACGSDSGDSGKVQVAASFYPMAYLAQQIGGDHVEVSNLTKPGTEPHDLELSPKQTGQLSEMDLIVYLKGLQPAVDEAVEQSGVENLAEASSFTTLEDHGTDVHGEEGHGGHGDHEHGEEGHGGHGDHEHGEEGHDEHEGHDHDTAGDPHIWLDPVRYAEVAEGVGKQLQKADPDHEDDYRKNTEDLVSRLKTLDGDFEDGLRDRKSDTFITTHAAFGYLAERYGLRQAAVAGINPESEPSGARMKELHKIAKKEDVDTVFFENNASDKTARTLADDLRLKTSVLSPLESLKDPKKQDYFSVMHQNLTALETALGAQ</sequence>
<dbReference type="GO" id="GO:0046872">
    <property type="term" value="F:metal ion binding"/>
    <property type="evidence" value="ECO:0007669"/>
    <property type="project" value="InterPro"/>
</dbReference>
<evidence type="ECO:0000256" key="1">
    <source>
        <dbReference type="ARBA" id="ARBA00011028"/>
    </source>
</evidence>
<dbReference type="PANTHER" id="PTHR42953:SF3">
    <property type="entry name" value="HIGH-AFFINITY ZINC UPTAKE SYSTEM PROTEIN ZNUA"/>
    <property type="match status" value="1"/>
</dbReference>
<dbReference type="Proteomes" id="UP000175829">
    <property type="component" value="Unassembled WGS sequence"/>
</dbReference>
<dbReference type="InterPro" id="IPR050492">
    <property type="entry name" value="Bact_metal-bind_prot9"/>
</dbReference>
<keyword evidence="3 5" id="KW-0732">Signal</keyword>
<feature type="compositionally biased region" description="Basic and acidic residues" evidence="4">
    <location>
        <begin position="125"/>
        <end position="174"/>
    </location>
</feature>
<evidence type="ECO:0000256" key="5">
    <source>
        <dbReference type="SAM" id="SignalP"/>
    </source>
</evidence>
<dbReference type="GO" id="GO:0030001">
    <property type="term" value="P:metal ion transport"/>
    <property type="evidence" value="ECO:0007669"/>
    <property type="project" value="InterPro"/>
</dbReference>
<dbReference type="AlphaFoldDB" id="A0A1E7K1N1"/>
<dbReference type="Pfam" id="PF01297">
    <property type="entry name" value="ZnuA"/>
    <property type="match status" value="1"/>
</dbReference>
<feature type="region of interest" description="Disordered" evidence="4">
    <location>
        <begin position="125"/>
        <end position="177"/>
    </location>
</feature>
<gene>
    <name evidence="6" type="ORF">AN217_08245</name>
</gene>
<dbReference type="RefSeq" id="WP_069991235.1">
    <property type="nucleotide sequence ID" value="NZ_LJGV01000022.1"/>
</dbReference>
<comment type="caution">
    <text evidence="6">The sequence shown here is derived from an EMBL/GenBank/DDBJ whole genome shotgun (WGS) entry which is preliminary data.</text>
</comment>
<dbReference type="SUPFAM" id="SSF53807">
    <property type="entry name" value="Helical backbone' metal receptor"/>
    <property type="match status" value="1"/>
</dbReference>
<organism evidence="6 7">
    <name type="scientific">Streptomyces qinglanensis</name>
    <dbReference type="NCBI Taxonomy" id="943816"/>
    <lineage>
        <taxon>Bacteria</taxon>
        <taxon>Bacillati</taxon>
        <taxon>Actinomycetota</taxon>
        <taxon>Actinomycetes</taxon>
        <taxon>Kitasatosporales</taxon>
        <taxon>Streptomycetaceae</taxon>
        <taxon>Streptomyces</taxon>
    </lineage>
</organism>
<dbReference type="InterPro" id="IPR006127">
    <property type="entry name" value="ZnuA-like"/>
</dbReference>
<proteinExistence type="inferred from homology"/>
<dbReference type="PATRIC" id="fig|943816.4.peg.1029"/>
<name>A0A1E7K1N1_9ACTN</name>